<dbReference type="OrthoDB" id="360261at2"/>
<organism evidence="4 5">
    <name type="scientific">Carnobacterium alterfunditum</name>
    <dbReference type="NCBI Taxonomy" id="28230"/>
    <lineage>
        <taxon>Bacteria</taxon>
        <taxon>Bacillati</taxon>
        <taxon>Bacillota</taxon>
        <taxon>Bacilli</taxon>
        <taxon>Lactobacillales</taxon>
        <taxon>Carnobacteriaceae</taxon>
        <taxon>Carnobacterium</taxon>
    </lineage>
</organism>
<protein>
    <submittedName>
        <fullName evidence="4">Acetyltransferase (GNAT) domain-containing protein</fullName>
    </submittedName>
</protein>
<dbReference type="SUPFAM" id="SSF55729">
    <property type="entry name" value="Acyl-CoA N-acyltransferases (Nat)"/>
    <property type="match status" value="1"/>
</dbReference>
<dbReference type="PANTHER" id="PTHR43420">
    <property type="entry name" value="ACETYLTRANSFERASE"/>
    <property type="match status" value="1"/>
</dbReference>
<dbReference type="PROSITE" id="PS51186">
    <property type="entry name" value="GNAT"/>
    <property type="match status" value="1"/>
</dbReference>
<keyword evidence="1 4" id="KW-0808">Transferase</keyword>
<keyword evidence="5" id="KW-1185">Reference proteome</keyword>
<dbReference type="Gene3D" id="3.40.630.30">
    <property type="match status" value="1"/>
</dbReference>
<dbReference type="RefSeq" id="WP_034548242.1">
    <property type="nucleotide sequence ID" value="NZ_FSRN01000001.1"/>
</dbReference>
<dbReference type="InterPro" id="IPR050680">
    <property type="entry name" value="YpeA/RimI_acetyltransf"/>
</dbReference>
<evidence type="ECO:0000256" key="2">
    <source>
        <dbReference type="ARBA" id="ARBA00023315"/>
    </source>
</evidence>
<dbReference type="InterPro" id="IPR000182">
    <property type="entry name" value="GNAT_dom"/>
</dbReference>
<dbReference type="AlphaFoldDB" id="A0A1N6GJ08"/>
<evidence type="ECO:0000313" key="4">
    <source>
        <dbReference type="EMBL" id="SIO07382.1"/>
    </source>
</evidence>
<evidence type="ECO:0000259" key="3">
    <source>
        <dbReference type="PROSITE" id="PS51186"/>
    </source>
</evidence>
<evidence type="ECO:0000256" key="1">
    <source>
        <dbReference type="ARBA" id="ARBA00022679"/>
    </source>
</evidence>
<dbReference type="InterPro" id="IPR016181">
    <property type="entry name" value="Acyl_CoA_acyltransferase"/>
</dbReference>
<sequence>MKVIETRDAQLMAKLGNIMQDHHKKLYPEFFKPYNEKEIMHHFQETFKNPKQQIFLWVDDQKDPEQIAAYLWLEEEAVPETVYRYGYTRLYLHHVLIMPAYQGRGLSKVILKFADNFAKEQDITQMELHYWSQNEIAKNLYPQLGYEVYTEIAYKQLENHSQIF</sequence>
<dbReference type="Pfam" id="PF00583">
    <property type="entry name" value="Acetyltransf_1"/>
    <property type="match status" value="1"/>
</dbReference>
<dbReference type="STRING" id="28230.SAMN05878443_1245"/>
<gene>
    <name evidence="4" type="ORF">SAMN05878443_1245</name>
</gene>
<keyword evidence="2" id="KW-0012">Acyltransferase</keyword>
<dbReference type="GO" id="GO:0016747">
    <property type="term" value="F:acyltransferase activity, transferring groups other than amino-acyl groups"/>
    <property type="evidence" value="ECO:0007669"/>
    <property type="project" value="InterPro"/>
</dbReference>
<dbReference type="EMBL" id="FSRN01000001">
    <property type="protein sequence ID" value="SIO07382.1"/>
    <property type="molecule type" value="Genomic_DNA"/>
</dbReference>
<reference evidence="5" key="1">
    <citation type="submission" date="2016-11" db="EMBL/GenBank/DDBJ databases">
        <authorList>
            <person name="Varghese N."/>
            <person name="Submissions S."/>
        </authorList>
    </citation>
    <scope>NUCLEOTIDE SEQUENCE [LARGE SCALE GENOMIC DNA]</scope>
    <source>
        <strain evidence="5">313</strain>
    </source>
</reference>
<dbReference type="eggNOG" id="COG0456">
    <property type="taxonomic scope" value="Bacteria"/>
</dbReference>
<dbReference type="CDD" id="cd04301">
    <property type="entry name" value="NAT_SF"/>
    <property type="match status" value="1"/>
</dbReference>
<dbReference type="Proteomes" id="UP000184758">
    <property type="component" value="Unassembled WGS sequence"/>
</dbReference>
<evidence type="ECO:0000313" key="5">
    <source>
        <dbReference type="Proteomes" id="UP000184758"/>
    </source>
</evidence>
<name>A0A1N6GJ08_9LACT</name>
<proteinExistence type="predicted"/>
<accession>A0A1N6GJ08</accession>
<feature type="domain" description="N-acetyltransferase" evidence="3">
    <location>
        <begin position="29"/>
        <end position="164"/>
    </location>
</feature>